<dbReference type="InterPro" id="IPR036661">
    <property type="entry name" value="Luciferase-like_sf"/>
</dbReference>
<reference evidence="5" key="1">
    <citation type="submission" date="2018-05" db="EMBL/GenBank/DDBJ databases">
        <authorList>
            <person name="Lanie J.A."/>
            <person name="Ng W.-L."/>
            <person name="Kazmierczak K.M."/>
            <person name="Andrzejewski T.M."/>
            <person name="Davidsen T.M."/>
            <person name="Wayne K.J."/>
            <person name="Tettelin H."/>
            <person name="Glass J.I."/>
            <person name="Rusch D."/>
            <person name="Podicherti R."/>
            <person name="Tsui H.-C.T."/>
            <person name="Winkler M.E."/>
        </authorList>
    </citation>
    <scope>NUCLEOTIDE SEQUENCE</scope>
</reference>
<dbReference type="GO" id="GO:0005829">
    <property type="term" value="C:cytosol"/>
    <property type="evidence" value="ECO:0007669"/>
    <property type="project" value="TreeGrafter"/>
</dbReference>
<dbReference type="CDD" id="cd00347">
    <property type="entry name" value="Flavin_utilizing_monoxygenases"/>
    <property type="match status" value="1"/>
</dbReference>
<protein>
    <recommendedName>
        <fullName evidence="4">Luciferase-like domain-containing protein</fullName>
    </recommendedName>
</protein>
<evidence type="ECO:0000259" key="4">
    <source>
        <dbReference type="Pfam" id="PF00296"/>
    </source>
</evidence>
<dbReference type="PANTHER" id="PTHR30137:SF16">
    <property type="entry name" value="BLL0895 PROTEIN"/>
    <property type="match status" value="1"/>
</dbReference>
<keyword evidence="2" id="KW-0560">Oxidoreductase</keyword>
<keyword evidence="1" id="KW-0285">Flavoprotein</keyword>
<dbReference type="EMBL" id="UINC01148714">
    <property type="protein sequence ID" value="SVD40758.1"/>
    <property type="molecule type" value="Genomic_DNA"/>
</dbReference>
<dbReference type="InterPro" id="IPR050766">
    <property type="entry name" value="Bact_Lucif_Oxidored"/>
</dbReference>
<dbReference type="GO" id="GO:0016705">
    <property type="term" value="F:oxidoreductase activity, acting on paired donors, with incorporation or reduction of molecular oxygen"/>
    <property type="evidence" value="ECO:0007669"/>
    <property type="project" value="InterPro"/>
</dbReference>
<dbReference type="GO" id="GO:0004497">
    <property type="term" value="F:monooxygenase activity"/>
    <property type="evidence" value="ECO:0007669"/>
    <property type="project" value="UniProtKB-KW"/>
</dbReference>
<organism evidence="5">
    <name type="scientific">marine metagenome</name>
    <dbReference type="NCBI Taxonomy" id="408172"/>
    <lineage>
        <taxon>unclassified sequences</taxon>
        <taxon>metagenomes</taxon>
        <taxon>ecological metagenomes</taxon>
    </lineage>
</organism>
<sequence length="69" mass="7916">MTLPQRMKFGIFLAPFHPVGENPTVSFERNLELIRWLDDLDYDEVWVGEHHSGGWETIASPEMFLVAAA</sequence>
<accession>A0A382V4A2</accession>
<evidence type="ECO:0000313" key="5">
    <source>
        <dbReference type="EMBL" id="SVD40758.1"/>
    </source>
</evidence>
<dbReference type="AlphaFoldDB" id="A0A382V4A2"/>
<evidence type="ECO:0000256" key="1">
    <source>
        <dbReference type="ARBA" id="ARBA00022630"/>
    </source>
</evidence>
<dbReference type="InterPro" id="IPR011251">
    <property type="entry name" value="Luciferase-like_dom"/>
</dbReference>
<feature type="non-terminal residue" evidence="5">
    <location>
        <position position="69"/>
    </location>
</feature>
<dbReference type="Pfam" id="PF00296">
    <property type="entry name" value="Bac_luciferase"/>
    <property type="match status" value="1"/>
</dbReference>
<dbReference type="Gene3D" id="3.20.20.30">
    <property type="entry name" value="Luciferase-like domain"/>
    <property type="match status" value="1"/>
</dbReference>
<feature type="domain" description="Luciferase-like" evidence="4">
    <location>
        <begin position="7"/>
        <end position="69"/>
    </location>
</feature>
<evidence type="ECO:0000256" key="3">
    <source>
        <dbReference type="ARBA" id="ARBA00023033"/>
    </source>
</evidence>
<proteinExistence type="predicted"/>
<gene>
    <name evidence="5" type="ORF">METZ01_LOCUS393612</name>
</gene>
<name>A0A382V4A2_9ZZZZ</name>
<dbReference type="PANTHER" id="PTHR30137">
    <property type="entry name" value="LUCIFERASE-LIKE MONOOXYGENASE"/>
    <property type="match status" value="1"/>
</dbReference>
<keyword evidence="3" id="KW-0503">Monooxygenase</keyword>
<evidence type="ECO:0000256" key="2">
    <source>
        <dbReference type="ARBA" id="ARBA00023002"/>
    </source>
</evidence>
<dbReference type="SUPFAM" id="SSF51679">
    <property type="entry name" value="Bacterial luciferase-like"/>
    <property type="match status" value="1"/>
</dbReference>